<evidence type="ECO:0000256" key="1">
    <source>
        <dbReference type="SAM" id="MobiDB-lite"/>
    </source>
</evidence>
<comment type="caution">
    <text evidence="3">The sequence shown here is derived from an EMBL/GenBank/DDBJ whole genome shotgun (WGS) entry which is preliminary data.</text>
</comment>
<dbReference type="EMBL" id="BOOA01000076">
    <property type="protein sequence ID" value="GIH28279.1"/>
    <property type="molecule type" value="Genomic_DNA"/>
</dbReference>
<keyword evidence="2" id="KW-0472">Membrane</keyword>
<keyword evidence="2" id="KW-0812">Transmembrane</keyword>
<name>A0A919UNV6_9ACTN</name>
<dbReference type="AlphaFoldDB" id="A0A919UNV6"/>
<feature type="compositionally biased region" description="Basic and acidic residues" evidence="1">
    <location>
        <begin position="87"/>
        <end position="112"/>
    </location>
</feature>
<reference evidence="3" key="1">
    <citation type="submission" date="2021-01" db="EMBL/GenBank/DDBJ databases">
        <title>Whole genome shotgun sequence of Acrocarpospora phusangensis NBRC 108782.</title>
        <authorList>
            <person name="Komaki H."/>
            <person name="Tamura T."/>
        </authorList>
    </citation>
    <scope>NUCLEOTIDE SEQUENCE</scope>
    <source>
        <strain evidence="3">NBRC 108782</strain>
    </source>
</reference>
<evidence type="ECO:0000256" key="2">
    <source>
        <dbReference type="SAM" id="Phobius"/>
    </source>
</evidence>
<keyword evidence="2" id="KW-1133">Transmembrane helix</keyword>
<keyword evidence="4" id="KW-1185">Reference proteome</keyword>
<feature type="region of interest" description="Disordered" evidence="1">
    <location>
        <begin position="86"/>
        <end position="127"/>
    </location>
</feature>
<proteinExistence type="predicted"/>
<dbReference type="Proteomes" id="UP000640052">
    <property type="component" value="Unassembled WGS sequence"/>
</dbReference>
<evidence type="ECO:0000313" key="4">
    <source>
        <dbReference type="Proteomes" id="UP000640052"/>
    </source>
</evidence>
<dbReference type="RefSeq" id="WP_204044903.1">
    <property type="nucleotide sequence ID" value="NZ_BOOA01000076.1"/>
</dbReference>
<sequence length="127" mass="13439">MPVRIVVSGSTAARDAADLAAEIGSQSRLSQPPPGDKNVVEVVTAIVTLAGSVVAIADTVFKWAERLRKRDEPGPPPPRVIVVFDRTGSRHPLEDLSPDEFDHLLELEREADAEADPGSPPGPGTAD</sequence>
<evidence type="ECO:0000313" key="3">
    <source>
        <dbReference type="EMBL" id="GIH28279.1"/>
    </source>
</evidence>
<feature type="compositionally biased region" description="Pro residues" evidence="1">
    <location>
        <begin position="118"/>
        <end position="127"/>
    </location>
</feature>
<organism evidence="3 4">
    <name type="scientific">Acrocarpospora phusangensis</name>
    <dbReference type="NCBI Taxonomy" id="1070424"/>
    <lineage>
        <taxon>Bacteria</taxon>
        <taxon>Bacillati</taxon>
        <taxon>Actinomycetota</taxon>
        <taxon>Actinomycetes</taxon>
        <taxon>Streptosporangiales</taxon>
        <taxon>Streptosporangiaceae</taxon>
        <taxon>Acrocarpospora</taxon>
    </lineage>
</organism>
<feature type="transmembrane region" description="Helical" evidence="2">
    <location>
        <begin position="42"/>
        <end position="61"/>
    </location>
</feature>
<protein>
    <submittedName>
        <fullName evidence="3">Uncharacterized protein</fullName>
    </submittedName>
</protein>
<accession>A0A919UNV6</accession>
<gene>
    <name evidence="3" type="ORF">Aph01nite_65890</name>
</gene>